<dbReference type="SMART" id="SM00729">
    <property type="entry name" value="Elp3"/>
    <property type="match status" value="1"/>
</dbReference>
<keyword evidence="10" id="KW-0808">Transferase</keyword>
<feature type="binding site" evidence="8">
    <location>
        <position position="164"/>
    </location>
    <ligand>
        <name>S-adenosyl-L-methionine</name>
        <dbReference type="ChEBI" id="CHEBI:59789"/>
    </ligand>
</feature>
<proteinExistence type="predicted"/>
<feature type="binding site" evidence="8">
    <location>
        <position position="183"/>
    </location>
    <ligand>
        <name>S-adenosyl-L-methionine</name>
        <dbReference type="ChEBI" id="CHEBI:59789"/>
    </ligand>
</feature>
<feature type="binding site" evidence="7">
    <location>
        <position position="69"/>
    </location>
    <ligand>
        <name>[4Fe-4S] cluster</name>
        <dbReference type="ChEBI" id="CHEBI:49883"/>
        <note>4Fe-4S-S-AdoMet</note>
    </ligand>
</feature>
<comment type="caution">
    <text evidence="10">The sequence shown here is derived from an EMBL/GenBank/DDBJ whole genome shotgun (WGS) entry which is preliminary data.</text>
</comment>
<evidence type="ECO:0000313" key="10">
    <source>
        <dbReference type="EMBL" id="TEB07015.1"/>
    </source>
</evidence>
<dbReference type="Pfam" id="PF04055">
    <property type="entry name" value="Radical_SAM"/>
    <property type="match status" value="1"/>
</dbReference>
<dbReference type="SFLD" id="SFLDG01060">
    <property type="entry name" value="BATS_domain_containing"/>
    <property type="match status" value="1"/>
</dbReference>
<dbReference type="GO" id="GO:0046872">
    <property type="term" value="F:metal ion binding"/>
    <property type="evidence" value="ECO:0007669"/>
    <property type="project" value="UniProtKB-KW"/>
</dbReference>
<dbReference type="SFLD" id="SFLDG01280">
    <property type="entry name" value="HydE/PylB-like"/>
    <property type="match status" value="1"/>
</dbReference>
<accession>A0A4Y7RDB8</accession>
<keyword evidence="5 7" id="KW-0411">Iron-sulfur</keyword>
<dbReference type="InterPro" id="IPR007197">
    <property type="entry name" value="rSAM"/>
</dbReference>
<evidence type="ECO:0000256" key="7">
    <source>
        <dbReference type="PIRSR" id="PIRSR004762-1"/>
    </source>
</evidence>
<protein>
    <submittedName>
        <fullName evidence="10">Biotin synthase</fullName>
        <ecNumber evidence="10">2.8.1.6</ecNumber>
    </submittedName>
</protein>
<dbReference type="InterPro" id="IPR034422">
    <property type="entry name" value="HydE/PylB-like"/>
</dbReference>
<keyword evidence="11" id="KW-1185">Reference proteome</keyword>
<dbReference type="GO" id="GO:0004076">
    <property type="term" value="F:biotin synthase activity"/>
    <property type="evidence" value="ECO:0007669"/>
    <property type="project" value="UniProtKB-EC"/>
</dbReference>
<dbReference type="GO" id="GO:0044272">
    <property type="term" value="P:sulfur compound biosynthetic process"/>
    <property type="evidence" value="ECO:0007669"/>
    <property type="project" value="UniProtKB-ARBA"/>
</dbReference>
<dbReference type="SFLD" id="SFLDF00348">
    <property type="entry name" value="FeFe_hydrogenase_maturase_(Hyd"/>
    <property type="match status" value="1"/>
</dbReference>
<dbReference type="RefSeq" id="WP_134217317.1">
    <property type="nucleotide sequence ID" value="NZ_QFGA01000001.1"/>
</dbReference>
<dbReference type="InterPro" id="IPR010722">
    <property type="entry name" value="BATS_dom"/>
</dbReference>
<evidence type="ECO:0000256" key="4">
    <source>
        <dbReference type="ARBA" id="ARBA00023004"/>
    </source>
</evidence>
<dbReference type="Proteomes" id="UP000298324">
    <property type="component" value="Unassembled WGS sequence"/>
</dbReference>
<dbReference type="PANTHER" id="PTHR43726">
    <property type="entry name" value="3-METHYLORNITHINE SYNTHASE"/>
    <property type="match status" value="1"/>
</dbReference>
<evidence type="ECO:0000256" key="6">
    <source>
        <dbReference type="ARBA" id="ARBA00034078"/>
    </source>
</evidence>
<dbReference type="PROSITE" id="PS51918">
    <property type="entry name" value="RADICAL_SAM"/>
    <property type="match status" value="1"/>
</dbReference>
<sequence length="354" mass="39065">MRKKFLEVLERAAKFLELTREDLVALLSADDEESIALFHLADKTRARFVGDEIHLRGIIEFSNHCARNCSYCGLRKDNLEVARYRMPPWEIIESAGAAAALGCRTIVLQSGEEGYYSGEMLAGIIRAIKKDNDVAITLSVGDRSRQDYTLFRKAGADRYLLKHETSDPRLFARLRPGTFLEERLERQRWLSELGYQVGSGNMVGLPGQTLETLADDILLFRRMGIEMAGIGPFIPSSRTPLAGEAGGTLAMTLKTLAVARLAMPRAHLPATTSAATIDPLGRVKVLQCGANVIMPNMTPAKYREDYAIYPGKIGLNDTPEESYARAVMDVEKSGRRVGAGYGHTLQHEKSCSGL</sequence>
<dbReference type="Gene3D" id="3.20.20.70">
    <property type="entry name" value="Aldolase class I"/>
    <property type="match status" value="1"/>
</dbReference>
<keyword evidence="3" id="KW-0479">Metal-binding</keyword>
<feature type="binding site" evidence="7">
    <location>
        <position position="65"/>
    </location>
    <ligand>
        <name>[4Fe-4S] cluster</name>
        <dbReference type="ChEBI" id="CHEBI:49883"/>
        <note>4Fe-4S-S-AdoMet</note>
    </ligand>
</feature>
<comment type="cofactor">
    <cofactor evidence="6">
        <name>[2Fe-2S] cluster</name>
        <dbReference type="ChEBI" id="CHEBI:190135"/>
    </cofactor>
</comment>
<evidence type="ECO:0000256" key="2">
    <source>
        <dbReference type="ARBA" id="ARBA00022691"/>
    </source>
</evidence>
<dbReference type="PIRSF" id="PIRSF004762">
    <property type="entry name" value="CHP00423"/>
    <property type="match status" value="1"/>
</dbReference>
<evidence type="ECO:0000259" key="9">
    <source>
        <dbReference type="PROSITE" id="PS51918"/>
    </source>
</evidence>
<keyword evidence="1 7" id="KW-0004">4Fe-4S</keyword>
<dbReference type="InterPro" id="IPR058240">
    <property type="entry name" value="rSAM_sf"/>
</dbReference>
<evidence type="ECO:0000256" key="1">
    <source>
        <dbReference type="ARBA" id="ARBA00022485"/>
    </source>
</evidence>
<dbReference type="CDD" id="cd01335">
    <property type="entry name" value="Radical_SAM"/>
    <property type="match status" value="1"/>
</dbReference>
<dbReference type="SFLD" id="SFLDG01082">
    <property type="entry name" value="B12-binding_domain_containing"/>
    <property type="match status" value="1"/>
</dbReference>
<organism evidence="10 11">
    <name type="scientific">Pelotomaculum schinkii</name>
    <dbReference type="NCBI Taxonomy" id="78350"/>
    <lineage>
        <taxon>Bacteria</taxon>
        <taxon>Bacillati</taxon>
        <taxon>Bacillota</taxon>
        <taxon>Clostridia</taxon>
        <taxon>Eubacteriales</taxon>
        <taxon>Desulfotomaculaceae</taxon>
        <taxon>Pelotomaculum</taxon>
    </lineage>
</organism>
<evidence type="ECO:0000256" key="3">
    <source>
        <dbReference type="ARBA" id="ARBA00022723"/>
    </source>
</evidence>
<feature type="binding site" evidence="7">
    <location>
        <position position="72"/>
    </location>
    <ligand>
        <name>[4Fe-4S] cluster</name>
        <dbReference type="ChEBI" id="CHEBI:49883"/>
        <note>4Fe-4S-S-AdoMet</note>
    </ligand>
</feature>
<feature type="binding site" evidence="8">
    <location>
        <position position="175"/>
    </location>
    <ligand>
        <name>S-adenosyl-L-methionine</name>
        <dbReference type="ChEBI" id="CHEBI:59789"/>
    </ligand>
</feature>
<dbReference type="SFLD" id="SFLDS00029">
    <property type="entry name" value="Radical_SAM"/>
    <property type="match status" value="1"/>
</dbReference>
<dbReference type="InterPro" id="IPR013785">
    <property type="entry name" value="Aldolase_TIM"/>
</dbReference>
<reference evidence="10 11" key="1">
    <citation type="journal article" date="2018" name="Environ. Microbiol.">
        <title>Novel energy conservation strategies and behaviour of Pelotomaculum schinkii driving syntrophic propionate catabolism.</title>
        <authorList>
            <person name="Hidalgo-Ahumada C.A.P."/>
            <person name="Nobu M.K."/>
            <person name="Narihiro T."/>
            <person name="Tamaki H."/>
            <person name="Liu W.T."/>
            <person name="Kamagata Y."/>
            <person name="Stams A.J.M."/>
            <person name="Imachi H."/>
            <person name="Sousa D.Z."/>
        </authorList>
    </citation>
    <scope>NUCLEOTIDE SEQUENCE [LARGE SCALE GENOMIC DNA]</scope>
    <source>
        <strain evidence="10 11">HH</strain>
    </source>
</reference>
<dbReference type="EMBL" id="QFGA01000001">
    <property type="protein sequence ID" value="TEB07015.1"/>
    <property type="molecule type" value="Genomic_DNA"/>
</dbReference>
<keyword evidence="4 7" id="KW-0408">Iron</keyword>
<gene>
    <name evidence="10" type="primary">bioB_1</name>
    <name evidence="10" type="ORF">Psch_00555</name>
</gene>
<dbReference type="GO" id="GO:0042364">
    <property type="term" value="P:water-soluble vitamin biosynthetic process"/>
    <property type="evidence" value="ECO:0007669"/>
    <property type="project" value="UniProtKB-ARBA"/>
</dbReference>
<feature type="binding site" evidence="8">
    <location>
        <position position="273"/>
    </location>
    <ligand>
        <name>(3R)-3-methyl-D-ornithine</name>
        <dbReference type="ChEBI" id="CHEBI:64642"/>
    </ligand>
</feature>
<dbReference type="NCBIfam" id="TIGR03956">
    <property type="entry name" value="rSAM_HydE"/>
    <property type="match status" value="1"/>
</dbReference>
<evidence type="ECO:0000313" key="11">
    <source>
        <dbReference type="Proteomes" id="UP000298324"/>
    </source>
</evidence>
<dbReference type="EC" id="2.8.1.6" evidence="10"/>
<dbReference type="GO" id="GO:0051539">
    <property type="term" value="F:4 iron, 4 sulfur cluster binding"/>
    <property type="evidence" value="ECO:0007669"/>
    <property type="project" value="UniProtKB-KW"/>
</dbReference>
<feature type="domain" description="Radical SAM core" evidence="9">
    <location>
        <begin position="51"/>
        <end position="265"/>
    </location>
</feature>
<dbReference type="SMART" id="SM00876">
    <property type="entry name" value="BATS"/>
    <property type="match status" value="1"/>
</dbReference>
<evidence type="ECO:0000256" key="8">
    <source>
        <dbReference type="PIRSR" id="PIRSR004762-2"/>
    </source>
</evidence>
<evidence type="ECO:0000256" key="5">
    <source>
        <dbReference type="ARBA" id="ARBA00023014"/>
    </source>
</evidence>
<keyword evidence="2 7" id="KW-0949">S-adenosyl-L-methionine</keyword>
<dbReference type="SUPFAM" id="SSF102114">
    <property type="entry name" value="Radical SAM enzymes"/>
    <property type="match status" value="1"/>
</dbReference>
<comment type="cofactor">
    <cofactor evidence="7">
        <name>[4Fe-4S] cluster</name>
        <dbReference type="ChEBI" id="CHEBI:49883"/>
    </cofactor>
    <text evidence="7">Binds 1 [4Fe-4S] cluster. The cluster is coordinated with 3 cysteines and an exchangeable S-adenosyl-L-methionine.</text>
</comment>
<dbReference type="AlphaFoldDB" id="A0A4Y7RDB8"/>
<feature type="binding site" evidence="8">
    <location>
        <position position="139"/>
    </location>
    <ligand>
        <name>(3R)-3-methyl-D-ornithine</name>
        <dbReference type="ChEBI" id="CHEBI:64642"/>
    </ligand>
</feature>
<dbReference type="InterPro" id="IPR006638">
    <property type="entry name" value="Elp3/MiaA/NifB-like_rSAM"/>
</dbReference>
<name>A0A4Y7RDB8_9FIRM</name>
<dbReference type="PANTHER" id="PTHR43726:SF1">
    <property type="entry name" value="BIOTIN SYNTHASE"/>
    <property type="match status" value="1"/>
</dbReference>
<dbReference type="InterPro" id="IPR024021">
    <property type="entry name" value="FeFe-hyd_HydE_rSAM"/>
</dbReference>